<keyword evidence="3" id="KW-1185">Reference proteome</keyword>
<evidence type="ECO:0000256" key="1">
    <source>
        <dbReference type="SAM" id="MobiDB-lite"/>
    </source>
</evidence>
<organism evidence="2 3">
    <name type="scientific">Callosobruchus maculatus</name>
    <name type="common">Southern cowpea weevil</name>
    <name type="synonym">Pulse bruchid</name>
    <dbReference type="NCBI Taxonomy" id="64391"/>
    <lineage>
        <taxon>Eukaryota</taxon>
        <taxon>Metazoa</taxon>
        <taxon>Ecdysozoa</taxon>
        <taxon>Arthropoda</taxon>
        <taxon>Hexapoda</taxon>
        <taxon>Insecta</taxon>
        <taxon>Pterygota</taxon>
        <taxon>Neoptera</taxon>
        <taxon>Endopterygota</taxon>
        <taxon>Coleoptera</taxon>
        <taxon>Polyphaga</taxon>
        <taxon>Cucujiformia</taxon>
        <taxon>Chrysomeloidea</taxon>
        <taxon>Chrysomelidae</taxon>
        <taxon>Bruchinae</taxon>
        <taxon>Bruchini</taxon>
        <taxon>Callosobruchus</taxon>
    </lineage>
</organism>
<dbReference type="EMBL" id="CAACVG010010801">
    <property type="protein sequence ID" value="VEN56631.1"/>
    <property type="molecule type" value="Genomic_DNA"/>
</dbReference>
<dbReference type="Proteomes" id="UP000410492">
    <property type="component" value="Unassembled WGS sequence"/>
</dbReference>
<accession>A0A653DAS8</accession>
<protein>
    <submittedName>
        <fullName evidence="2">Uncharacterized protein</fullName>
    </submittedName>
</protein>
<dbReference type="AlphaFoldDB" id="A0A653DAS8"/>
<evidence type="ECO:0000313" key="3">
    <source>
        <dbReference type="Proteomes" id="UP000410492"/>
    </source>
</evidence>
<feature type="compositionally biased region" description="Polar residues" evidence="1">
    <location>
        <begin position="70"/>
        <end position="83"/>
    </location>
</feature>
<reference evidence="2 3" key="1">
    <citation type="submission" date="2019-01" db="EMBL/GenBank/DDBJ databases">
        <authorList>
            <person name="Sayadi A."/>
        </authorList>
    </citation>
    <scope>NUCLEOTIDE SEQUENCE [LARGE SCALE GENOMIC DNA]</scope>
</reference>
<sequence length="83" mass="9750">MFMQASMMEENNLSPMNGGLHIKQEIMSQEHHMGREPDQMHHMIKREMMPEYEDSEQDQNPEEHVAEDLTVSSEQMESNMLDA</sequence>
<name>A0A653DAS8_CALMS</name>
<evidence type="ECO:0000313" key="2">
    <source>
        <dbReference type="EMBL" id="VEN56631.1"/>
    </source>
</evidence>
<dbReference type="OrthoDB" id="5830876at2759"/>
<proteinExistence type="predicted"/>
<gene>
    <name evidence="2" type="ORF">CALMAC_LOCUS15482</name>
</gene>
<feature type="compositionally biased region" description="Acidic residues" evidence="1">
    <location>
        <begin position="50"/>
        <end position="60"/>
    </location>
</feature>
<feature type="region of interest" description="Disordered" evidence="1">
    <location>
        <begin position="50"/>
        <end position="83"/>
    </location>
</feature>